<dbReference type="Proteomes" id="UP000635071">
    <property type="component" value="Unassembled WGS sequence"/>
</dbReference>
<evidence type="ECO:0000313" key="1">
    <source>
        <dbReference type="EMBL" id="GGE18089.1"/>
    </source>
</evidence>
<dbReference type="AlphaFoldDB" id="A0A917EAC5"/>
<comment type="caution">
    <text evidence="1">The sequence shown here is derived from an EMBL/GenBank/DDBJ whole genome shotgun (WGS) entry which is preliminary data.</text>
</comment>
<sequence length="165" mass="17542">MASPAKLPPPQPRRDLLTARFAAARSRFAAAGLTTHAPDVAALNAHDRDAYGRSYFRMAVACPFLDDENCTIHPDRPLACREYLVTSPAIFCSDPAENTIRDVPLAGHASAALTRRGKQLEGHGTVLLINALAWAAEHPAPTPEYPGIELALSTIAQLPGAPDAA</sequence>
<gene>
    <name evidence="1" type="ORF">GCM10011529_25770</name>
</gene>
<protein>
    <recommendedName>
        <fullName evidence="3">YkgJ family cysteine cluster protein</fullName>
    </recommendedName>
</protein>
<name>A0A917EAC5_9SPHN</name>
<organism evidence="1 2">
    <name type="scientific">Sandarakinorhabdus glacialis</name>
    <dbReference type="NCBI Taxonomy" id="1614636"/>
    <lineage>
        <taxon>Bacteria</taxon>
        <taxon>Pseudomonadati</taxon>
        <taxon>Pseudomonadota</taxon>
        <taxon>Alphaproteobacteria</taxon>
        <taxon>Sphingomonadales</taxon>
        <taxon>Sphingosinicellaceae</taxon>
        <taxon>Sandarakinorhabdus</taxon>
    </lineage>
</organism>
<reference evidence="1" key="2">
    <citation type="submission" date="2020-09" db="EMBL/GenBank/DDBJ databases">
        <authorList>
            <person name="Sun Q."/>
            <person name="Zhou Y."/>
        </authorList>
    </citation>
    <scope>NUCLEOTIDE SEQUENCE</scope>
    <source>
        <strain evidence="1">CGMCC 1.15519</strain>
    </source>
</reference>
<dbReference type="InterPro" id="IPR005358">
    <property type="entry name" value="Puta_zinc/iron-chelating_dom"/>
</dbReference>
<dbReference type="Pfam" id="PF03692">
    <property type="entry name" value="CxxCxxCC"/>
    <property type="match status" value="1"/>
</dbReference>
<proteinExistence type="predicted"/>
<evidence type="ECO:0000313" key="2">
    <source>
        <dbReference type="Proteomes" id="UP000635071"/>
    </source>
</evidence>
<accession>A0A917EAC5</accession>
<keyword evidence="2" id="KW-1185">Reference proteome</keyword>
<reference evidence="1" key="1">
    <citation type="journal article" date="2014" name="Int. J. Syst. Evol. Microbiol.">
        <title>Complete genome sequence of Corynebacterium casei LMG S-19264T (=DSM 44701T), isolated from a smear-ripened cheese.</title>
        <authorList>
            <consortium name="US DOE Joint Genome Institute (JGI-PGF)"/>
            <person name="Walter F."/>
            <person name="Albersmeier A."/>
            <person name="Kalinowski J."/>
            <person name="Ruckert C."/>
        </authorList>
    </citation>
    <scope>NUCLEOTIDE SEQUENCE</scope>
    <source>
        <strain evidence="1">CGMCC 1.15519</strain>
    </source>
</reference>
<evidence type="ECO:0008006" key="3">
    <source>
        <dbReference type="Google" id="ProtNLM"/>
    </source>
</evidence>
<dbReference type="EMBL" id="BMJM01000010">
    <property type="protein sequence ID" value="GGE18089.1"/>
    <property type="molecule type" value="Genomic_DNA"/>
</dbReference>
<dbReference type="RefSeq" id="WP_188763378.1">
    <property type="nucleotide sequence ID" value="NZ_BMJM01000010.1"/>
</dbReference>